<evidence type="ECO:0000256" key="3">
    <source>
        <dbReference type="ARBA" id="ARBA00022692"/>
    </source>
</evidence>
<gene>
    <name evidence="7" type="ORF">FG385_01285</name>
</gene>
<evidence type="ECO:0000256" key="5">
    <source>
        <dbReference type="ARBA" id="ARBA00023136"/>
    </source>
</evidence>
<reference evidence="7 8" key="1">
    <citation type="submission" date="2019-06" db="EMBL/GenBank/DDBJ databases">
        <title>Amycolatopsis alkalitolerans sp. nov., isolated from Gastrodia elata Blume.</title>
        <authorList>
            <person name="Narsing Rao M.P."/>
            <person name="Li W.J."/>
        </authorList>
    </citation>
    <scope>NUCLEOTIDE SEQUENCE [LARGE SCALE GENOMIC DNA]</scope>
    <source>
        <strain evidence="7 8">SYSUP0005</strain>
    </source>
</reference>
<feature type="transmembrane region" description="Helical" evidence="6">
    <location>
        <begin position="364"/>
        <end position="383"/>
    </location>
</feature>
<evidence type="ECO:0008006" key="9">
    <source>
        <dbReference type="Google" id="ProtNLM"/>
    </source>
</evidence>
<feature type="transmembrane region" description="Helical" evidence="6">
    <location>
        <begin position="253"/>
        <end position="276"/>
    </location>
</feature>
<accession>A0A5C4MDJ8</accession>
<dbReference type="PANTHER" id="PTHR30250:SF11">
    <property type="entry name" value="O-ANTIGEN TRANSPORTER-RELATED"/>
    <property type="match status" value="1"/>
</dbReference>
<feature type="transmembrane region" description="Helical" evidence="6">
    <location>
        <begin position="389"/>
        <end position="413"/>
    </location>
</feature>
<name>A0A5C4MDJ8_9PSEU</name>
<dbReference type="PANTHER" id="PTHR30250">
    <property type="entry name" value="PST FAMILY PREDICTED COLANIC ACID TRANSPORTER"/>
    <property type="match status" value="1"/>
</dbReference>
<feature type="transmembrane region" description="Helical" evidence="6">
    <location>
        <begin position="297"/>
        <end position="317"/>
    </location>
</feature>
<keyword evidence="4 6" id="KW-1133">Transmembrane helix</keyword>
<evidence type="ECO:0000256" key="4">
    <source>
        <dbReference type="ARBA" id="ARBA00022989"/>
    </source>
</evidence>
<comment type="subcellular location">
    <subcellularLocation>
        <location evidence="1">Cell membrane</location>
        <topology evidence="1">Multi-pass membrane protein</topology>
    </subcellularLocation>
</comment>
<feature type="transmembrane region" description="Helical" evidence="6">
    <location>
        <begin position="329"/>
        <end position="352"/>
    </location>
</feature>
<feature type="transmembrane region" description="Helical" evidence="6">
    <location>
        <begin position="12"/>
        <end position="32"/>
    </location>
</feature>
<dbReference type="AlphaFoldDB" id="A0A5C4MDJ8"/>
<evidence type="ECO:0000256" key="2">
    <source>
        <dbReference type="ARBA" id="ARBA00022475"/>
    </source>
</evidence>
<dbReference type="InterPro" id="IPR050833">
    <property type="entry name" value="Poly_Biosynth_Transport"/>
</dbReference>
<feature type="transmembrane region" description="Helical" evidence="6">
    <location>
        <begin position="177"/>
        <end position="200"/>
    </location>
</feature>
<dbReference type="RefSeq" id="WP_139094694.1">
    <property type="nucleotide sequence ID" value="NZ_VDFW01000001.1"/>
</dbReference>
<feature type="transmembrane region" description="Helical" evidence="6">
    <location>
        <begin position="86"/>
        <end position="105"/>
    </location>
</feature>
<evidence type="ECO:0000256" key="6">
    <source>
        <dbReference type="SAM" id="Phobius"/>
    </source>
</evidence>
<feature type="transmembrane region" description="Helical" evidence="6">
    <location>
        <begin position="212"/>
        <end position="233"/>
    </location>
</feature>
<comment type="caution">
    <text evidence="7">The sequence shown here is derived from an EMBL/GenBank/DDBJ whole genome shotgun (WGS) entry which is preliminary data.</text>
</comment>
<feature type="transmembrane region" description="Helical" evidence="6">
    <location>
        <begin position="148"/>
        <end position="171"/>
    </location>
</feature>
<evidence type="ECO:0000313" key="7">
    <source>
        <dbReference type="EMBL" id="TNC29623.1"/>
    </source>
</evidence>
<sequence>MTAPAFARRRLGPPALMGGGLALVGAAGYGFLALSGHTLPTGDAAAIASLYLLINIIGPGVFTAVEQEASRSISSGMAADVVRRRATVAGAGLLGLVVVLLLAVSPVLVPEAFGGRWALFAALVLGSATSAAVYLVRGLLGGQRRFGGYAATLAFEGVGRLLPCILVAVLAAPGSAAYGLLFAAGSAVGVLAGLPALRGGVPGNEGAPERSLTAMAAAIAVLAGATVLAQLVANLAPVIVSARLDEDTATAAAFASAFVLVRIPLFLFAPVQALLLPTLTAAATRGDLADFRRKLRLILTSVAVVGAVGVAVSFALGPWALRVFFGARVALPGVLLGWLALGTVALMVAQVLQPALVALGMHRATTLSWLLGSVALTGLLFLPGDPVDIAVLAQLTGSVLVVAGMVIAARTALRGPVKR</sequence>
<evidence type="ECO:0000256" key="1">
    <source>
        <dbReference type="ARBA" id="ARBA00004651"/>
    </source>
</evidence>
<dbReference type="Proteomes" id="UP000305546">
    <property type="component" value="Unassembled WGS sequence"/>
</dbReference>
<dbReference type="EMBL" id="VDFW01000001">
    <property type="protein sequence ID" value="TNC29623.1"/>
    <property type="molecule type" value="Genomic_DNA"/>
</dbReference>
<keyword evidence="5 6" id="KW-0472">Membrane</keyword>
<keyword evidence="3 6" id="KW-0812">Transmembrane</keyword>
<evidence type="ECO:0000313" key="8">
    <source>
        <dbReference type="Proteomes" id="UP000305546"/>
    </source>
</evidence>
<protein>
    <recommendedName>
        <fullName evidence="9">Polysaccharide biosynthesis protein</fullName>
    </recommendedName>
</protein>
<dbReference type="GO" id="GO:0005886">
    <property type="term" value="C:plasma membrane"/>
    <property type="evidence" value="ECO:0007669"/>
    <property type="project" value="UniProtKB-SubCell"/>
</dbReference>
<keyword evidence="2" id="KW-1003">Cell membrane</keyword>
<proteinExistence type="predicted"/>
<organism evidence="7 8">
    <name type="scientific">Amycolatopsis alkalitolerans</name>
    <dbReference type="NCBI Taxonomy" id="2547244"/>
    <lineage>
        <taxon>Bacteria</taxon>
        <taxon>Bacillati</taxon>
        <taxon>Actinomycetota</taxon>
        <taxon>Actinomycetes</taxon>
        <taxon>Pseudonocardiales</taxon>
        <taxon>Pseudonocardiaceae</taxon>
        <taxon>Amycolatopsis</taxon>
    </lineage>
</organism>
<dbReference type="OrthoDB" id="5241534at2"/>
<feature type="transmembrane region" description="Helical" evidence="6">
    <location>
        <begin position="117"/>
        <end position="136"/>
    </location>
</feature>
<keyword evidence="8" id="KW-1185">Reference proteome</keyword>
<feature type="transmembrane region" description="Helical" evidence="6">
    <location>
        <begin position="44"/>
        <end position="65"/>
    </location>
</feature>